<name>A0A1G2SB40_9BACT</name>
<keyword evidence="2" id="KW-0732">Signal</keyword>
<sequence>MDQESTGGMPSAPKNTSMAIPIAIVIAGLFIGGAIFISNGGVKKTAPPSGDGQATLAPITAKDHIRGNPNAPVKIVEYSDPECPYCKQFHTTLQQIMKDYGTQGNVALVYRHFPLDRSHPKSRTEINALECAGDVGGPEKFWEYLDRLFEVTPSNNGLDLALLPTIATDIGLDKTAFTACQEQNKFTAVIQADYESGIAAGVRGTPYSVVIGRDGTQYPINGADPYEAVRAVIDQALK</sequence>
<reference evidence="8 9" key="1">
    <citation type="journal article" date="2016" name="Nat. Commun.">
        <title>Thousands of microbial genomes shed light on interconnected biogeochemical processes in an aquifer system.</title>
        <authorList>
            <person name="Anantharaman K."/>
            <person name="Brown C.T."/>
            <person name="Hug L.A."/>
            <person name="Sharon I."/>
            <person name="Castelle C.J."/>
            <person name="Probst A.J."/>
            <person name="Thomas B.C."/>
            <person name="Singh A."/>
            <person name="Wilkins M.J."/>
            <person name="Karaoz U."/>
            <person name="Brodie E.L."/>
            <person name="Williams K.H."/>
            <person name="Hubbard S.S."/>
            <person name="Banfield J.F."/>
        </authorList>
    </citation>
    <scope>NUCLEOTIDE SEQUENCE [LARGE SCALE GENOMIC DNA]</scope>
</reference>
<dbReference type="Pfam" id="PF13462">
    <property type="entry name" value="Thioredoxin_4"/>
    <property type="match status" value="1"/>
</dbReference>
<accession>A0A1G2SB40</accession>
<comment type="similarity">
    <text evidence="1">Belongs to the thioredoxin family. DsbA subfamily.</text>
</comment>
<keyword evidence="6" id="KW-0472">Membrane</keyword>
<dbReference type="InterPro" id="IPR036249">
    <property type="entry name" value="Thioredoxin-like_sf"/>
</dbReference>
<dbReference type="EMBL" id="MHUS01000002">
    <property type="protein sequence ID" value="OHA82257.1"/>
    <property type="molecule type" value="Genomic_DNA"/>
</dbReference>
<evidence type="ECO:0000259" key="7">
    <source>
        <dbReference type="PROSITE" id="PS51352"/>
    </source>
</evidence>
<keyword evidence="6" id="KW-1133">Transmembrane helix</keyword>
<dbReference type="Proteomes" id="UP000176997">
    <property type="component" value="Unassembled WGS sequence"/>
</dbReference>
<feature type="transmembrane region" description="Helical" evidence="6">
    <location>
        <begin position="18"/>
        <end position="37"/>
    </location>
</feature>
<dbReference type="GO" id="GO:0016491">
    <property type="term" value="F:oxidoreductase activity"/>
    <property type="evidence" value="ECO:0007669"/>
    <property type="project" value="UniProtKB-KW"/>
</dbReference>
<feature type="domain" description="Thioredoxin" evidence="7">
    <location>
        <begin position="35"/>
        <end position="238"/>
    </location>
</feature>
<keyword evidence="4" id="KW-1015">Disulfide bond</keyword>
<dbReference type="InterPro" id="IPR012336">
    <property type="entry name" value="Thioredoxin-like_fold"/>
</dbReference>
<evidence type="ECO:0000256" key="2">
    <source>
        <dbReference type="ARBA" id="ARBA00022729"/>
    </source>
</evidence>
<keyword evidence="5" id="KW-0676">Redox-active center</keyword>
<dbReference type="AlphaFoldDB" id="A0A1G2SB40"/>
<dbReference type="SUPFAM" id="SSF52833">
    <property type="entry name" value="Thioredoxin-like"/>
    <property type="match status" value="1"/>
</dbReference>
<evidence type="ECO:0000313" key="8">
    <source>
        <dbReference type="EMBL" id="OHA82257.1"/>
    </source>
</evidence>
<evidence type="ECO:0000256" key="4">
    <source>
        <dbReference type="ARBA" id="ARBA00023157"/>
    </source>
</evidence>
<evidence type="ECO:0000256" key="5">
    <source>
        <dbReference type="ARBA" id="ARBA00023284"/>
    </source>
</evidence>
<dbReference type="InterPro" id="IPR013766">
    <property type="entry name" value="Thioredoxin_domain"/>
</dbReference>
<dbReference type="PROSITE" id="PS51352">
    <property type="entry name" value="THIOREDOXIN_2"/>
    <property type="match status" value="1"/>
</dbReference>
<dbReference type="Gene3D" id="3.40.30.10">
    <property type="entry name" value="Glutaredoxin"/>
    <property type="match status" value="1"/>
</dbReference>
<evidence type="ECO:0000256" key="3">
    <source>
        <dbReference type="ARBA" id="ARBA00023002"/>
    </source>
</evidence>
<dbReference type="PANTHER" id="PTHR13887">
    <property type="entry name" value="GLUTATHIONE S-TRANSFERASE KAPPA"/>
    <property type="match status" value="1"/>
</dbReference>
<dbReference type="PANTHER" id="PTHR13887:SF14">
    <property type="entry name" value="DISULFIDE BOND FORMATION PROTEIN D"/>
    <property type="match status" value="1"/>
</dbReference>
<evidence type="ECO:0000256" key="1">
    <source>
        <dbReference type="ARBA" id="ARBA00005791"/>
    </source>
</evidence>
<comment type="caution">
    <text evidence="8">The sequence shown here is derived from an EMBL/GenBank/DDBJ whole genome shotgun (WGS) entry which is preliminary data.</text>
</comment>
<keyword evidence="6" id="KW-0812">Transmembrane</keyword>
<keyword evidence="3" id="KW-0560">Oxidoreductase</keyword>
<evidence type="ECO:0000256" key="6">
    <source>
        <dbReference type="SAM" id="Phobius"/>
    </source>
</evidence>
<evidence type="ECO:0000313" key="9">
    <source>
        <dbReference type="Proteomes" id="UP000176997"/>
    </source>
</evidence>
<protein>
    <recommendedName>
        <fullName evidence="7">Thioredoxin domain-containing protein</fullName>
    </recommendedName>
</protein>
<gene>
    <name evidence="8" type="ORF">A2675_00390</name>
</gene>
<organism evidence="8 9">
    <name type="scientific">Candidatus Yonathbacteria bacterium RIFCSPHIGHO2_01_FULL_51_10</name>
    <dbReference type="NCBI Taxonomy" id="1802723"/>
    <lineage>
        <taxon>Bacteria</taxon>
        <taxon>Candidatus Yonathiibacteriota</taxon>
    </lineage>
</organism>
<dbReference type="STRING" id="1802723.A2675_00390"/>
<proteinExistence type="inferred from homology"/>